<accession>A0A4Y8JTL3</accession>
<dbReference type="RefSeq" id="WP_134425510.1">
    <property type="nucleotide sequence ID" value="NZ_SOHA01000040.1"/>
</dbReference>
<dbReference type="Proteomes" id="UP000297472">
    <property type="component" value="Unassembled WGS sequence"/>
</dbReference>
<feature type="domain" description="DUF4232" evidence="2">
    <location>
        <begin position="261"/>
        <end position="390"/>
    </location>
</feature>
<proteinExistence type="predicted"/>
<keyword evidence="1" id="KW-0472">Membrane</keyword>
<evidence type="ECO:0000256" key="1">
    <source>
        <dbReference type="SAM" id="Phobius"/>
    </source>
</evidence>
<name>A0A4Y8JTL3_9MICO</name>
<reference evidence="3 4" key="1">
    <citation type="submission" date="2019-03" db="EMBL/GenBank/DDBJ databases">
        <title>Genomics of glacier-inhabiting Cryobacterium strains.</title>
        <authorList>
            <person name="Liu Q."/>
            <person name="Xin Y.-H."/>
        </authorList>
    </citation>
    <scope>NUCLEOTIDE SEQUENCE [LARGE SCALE GENOMIC DNA]</scope>
    <source>
        <strain evidence="3 4">TMT1-51</strain>
    </source>
</reference>
<organism evidence="3 4">
    <name type="scientific">Cryobacterium cryoconiti</name>
    <dbReference type="NCBI Taxonomy" id="1259239"/>
    <lineage>
        <taxon>Bacteria</taxon>
        <taxon>Bacillati</taxon>
        <taxon>Actinomycetota</taxon>
        <taxon>Actinomycetes</taxon>
        <taxon>Micrococcales</taxon>
        <taxon>Microbacteriaceae</taxon>
        <taxon>Cryobacterium</taxon>
    </lineage>
</organism>
<gene>
    <name evidence="3" type="ORF">E3T49_13925</name>
</gene>
<evidence type="ECO:0000313" key="3">
    <source>
        <dbReference type="EMBL" id="TFD26982.1"/>
    </source>
</evidence>
<dbReference type="Pfam" id="PF14016">
    <property type="entry name" value="DUF4232"/>
    <property type="match status" value="1"/>
</dbReference>
<evidence type="ECO:0000313" key="4">
    <source>
        <dbReference type="Proteomes" id="UP000297472"/>
    </source>
</evidence>
<feature type="transmembrane region" description="Helical" evidence="1">
    <location>
        <begin position="56"/>
        <end position="85"/>
    </location>
</feature>
<feature type="transmembrane region" description="Helical" evidence="1">
    <location>
        <begin position="139"/>
        <end position="158"/>
    </location>
</feature>
<dbReference type="InterPro" id="IPR025326">
    <property type="entry name" value="DUF4232"/>
</dbReference>
<comment type="caution">
    <text evidence="3">The sequence shown here is derived from an EMBL/GenBank/DDBJ whole genome shotgun (WGS) entry which is preliminary data.</text>
</comment>
<keyword evidence="4" id="KW-1185">Reference proteome</keyword>
<dbReference type="AlphaFoldDB" id="A0A4Y8JTL3"/>
<sequence>MTRPGHSPFFWIPASVAAAWWVVCAGGFGFLTWFALVPNAFVKHLLPETIPRSVWFWSWPWIALAPLASAAVVFVVYLFLARLIVDRTDGSRTARFFALWFVAVLTGFLATLPWVISAIVAAFPPSRAAFVLDPAGESVLLSGYWGIAWGWLPALFALRRARVRAQPAHPAQPGGDAVPASAAPGPLRTRPLAVLGSIVVVAVILSGLAAGTGSRAARLDAAAENARANGHTLGSVPDPDVPVTPPPTIAPAAAEPAADWCTPDQAALLLGDPDAAMGHRTLSIQAMNFTDSPCTLSGYPDLAFADESGSALDVTLVHGGTFMTTDEGPVPIVVPAGGYAIARLGWGAMATADVPTTYTLYAALYPGLVRGSWPSTLDIVAGGEVSVTAWSLTDAVPDPQP</sequence>
<protein>
    <submittedName>
        <fullName evidence="3">DUF4232 domain-containing protein</fullName>
    </submittedName>
</protein>
<dbReference type="OrthoDB" id="5175658at2"/>
<keyword evidence="1" id="KW-0812">Transmembrane</keyword>
<evidence type="ECO:0000259" key="2">
    <source>
        <dbReference type="Pfam" id="PF14016"/>
    </source>
</evidence>
<dbReference type="EMBL" id="SOHA01000040">
    <property type="protein sequence ID" value="TFD26982.1"/>
    <property type="molecule type" value="Genomic_DNA"/>
</dbReference>
<keyword evidence="1" id="KW-1133">Transmembrane helix</keyword>
<feature type="transmembrane region" description="Helical" evidence="1">
    <location>
        <begin position="9"/>
        <end position="36"/>
    </location>
</feature>
<feature type="transmembrane region" description="Helical" evidence="1">
    <location>
        <begin position="192"/>
        <end position="211"/>
    </location>
</feature>
<feature type="transmembrane region" description="Helical" evidence="1">
    <location>
        <begin position="97"/>
        <end position="119"/>
    </location>
</feature>